<dbReference type="OMA" id="CFVPRGV"/>
<feature type="repeat" description="WD" evidence="4">
    <location>
        <begin position="355"/>
        <end position="397"/>
    </location>
</feature>
<reference evidence="6" key="1">
    <citation type="submission" date="2018-07" db="EMBL/GenBank/DDBJ databases">
        <authorList>
            <person name="Quirk P.G."/>
            <person name="Krulwich T.A."/>
        </authorList>
    </citation>
    <scope>NUCLEOTIDE SEQUENCE</scope>
</reference>
<proteinExistence type="predicted"/>
<accession>A0A336LNU4</accession>
<dbReference type="PROSITE" id="PS00678">
    <property type="entry name" value="WD_REPEATS_1"/>
    <property type="match status" value="1"/>
</dbReference>
<dbReference type="VEuPathDB" id="VectorBase:CSON015103"/>
<dbReference type="Pfam" id="PF00400">
    <property type="entry name" value="WD40"/>
    <property type="match status" value="2"/>
</dbReference>
<evidence type="ECO:0000256" key="3">
    <source>
        <dbReference type="ARBA" id="ARBA00022737"/>
    </source>
</evidence>
<feature type="region of interest" description="Disordered" evidence="5">
    <location>
        <begin position="34"/>
        <end position="80"/>
    </location>
</feature>
<keyword evidence="1" id="KW-0597">Phosphoprotein</keyword>
<evidence type="ECO:0000256" key="2">
    <source>
        <dbReference type="ARBA" id="ARBA00022574"/>
    </source>
</evidence>
<dbReference type="GO" id="GO:0005634">
    <property type="term" value="C:nucleus"/>
    <property type="evidence" value="ECO:0007669"/>
    <property type="project" value="TreeGrafter"/>
</dbReference>
<dbReference type="SMART" id="SM00320">
    <property type="entry name" value="WD40"/>
    <property type="match status" value="5"/>
</dbReference>
<organism evidence="6">
    <name type="scientific">Culicoides sonorensis</name>
    <name type="common">Biting midge</name>
    <dbReference type="NCBI Taxonomy" id="179676"/>
    <lineage>
        <taxon>Eukaryota</taxon>
        <taxon>Metazoa</taxon>
        <taxon>Ecdysozoa</taxon>
        <taxon>Arthropoda</taxon>
        <taxon>Hexapoda</taxon>
        <taxon>Insecta</taxon>
        <taxon>Pterygota</taxon>
        <taxon>Neoptera</taxon>
        <taxon>Endopterygota</taxon>
        <taxon>Diptera</taxon>
        <taxon>Nematocera</taxon>
        <taxon>Chironomoidea</taxon>
        <taxon>Ceratopogonidae</taxon>
        <taxon>Ceratopogoninae</taxon>
        <taxon>Culicoides</taxon>
        <taxon>Monoculicoides</taxon>
    </lineage>
</organism>
<dbReference type="PANTHER" id="PTHR14091:SF0">
    <property type="entry name" value="PERIODIC TRYPTOPHAN PROTEIN 1 HOMOLOG"/>
    <property type="match status" value="1"/>
</dbReference>
<feature type="repeat" description="WD" evidence="4">
    <location>
        <begin position="222"/>
        <end position="264"/>
    </location>
</feature>
<dbReference type="InterPro" id="IPR036322">
    <property type="entry name" value="WD40_repeat_dom_sf"/>
</dbReference>
<keyword evidence="2 4" id="KW-0853">WD repeat</keyword>
<dbReference type="InterPro" id="IPR015943">
    <property type="entry name" value="WD40/YVTN_repeat-like_dom_sf"/>
</dbReference>
<sequence length="468" mass="53192">MDEEEQPTVNFISCLTFVKRGIAKENPEKVNLSPEELNRIITETKSELREHEEDEDMKSSDDEEVNDENVIQPPVNNGDEYQFDKYDTEEGQPGLRIGDVAEVENDGQIPDEEDSEAEDEIIKRNDNLILVGHIEDDAATLEVYIYNEEEDSLYVHHDFLLPSHPLCIEWMNYDPGSEETGNLCAIGCMDPIITIWDLDIQDSLEPTFKLGSKGSRKKNKKQYGHTDAVLDLSWNTNLPHILASGSVDQTVILWDLDEGAPHTTIKDFDEKVQTLKFHYAEAESLLVGSCDGTVKLFDCRATDNTQSEFKSWDVSAEVERVTWNKHNANCFMVSTNDGMMHYFDRRNDTAPLWQQSAHEKEVTGLVLAEHVDGMLCTASSDGTVKIWDYDQNGATLIFMKHLKMGVIQTIQECPENSFVLGVGGDVRKKNFIRLNLLDFEQVSNRFKDRSLVRPVTQLPTQAMEDMEV</sequence>
<dbReference type="InterPro" id="IPR020472">
    <property type="entry name" value="WD40_PAC1"/>
</dbReference>
<dbReference type="PROSITE" id="PS50082">
    <property type="entry name" value="WD_REPEATS_2"/>
    <property type="match status" value="2"/>
</dbReference>
<dbReference type="Gene3D" id="2.130.10.10">
    <property type="entry name" value="YVTN repeat-like/Quinoprotein amine dehydrogenase"/>
    <property type="match status" value="1"/>
</dbReference>
<dbReference type="SUPFAM" id="SSF50978">
    <property type="entry name" value="WD40 repeat-like"/>
    <property type="match status" value="1"/>
</dbReference>
<dbReference type="InterPro" id="IPR001680">
    <property type="entry name" value="WD40_rpt"/>
</dbReference>
<dbReference type="InterPro" id="IPR044285">
    <property type="entry name" value="PWP1"/>
</dbReference>
<gene>
    <name evidence="6" type="primary">CSON015103</name>
</gene>
<evidence type="ECO:0000256" key="1">
    <source>
        <dbReference type="ARBA" id="ARBA00022553"/>
    </source>
</evidence>
<evidence type="ECO:0000313" key="6">
    <source>
        <dbReference type="EMBL" id="SSX19600.1"/>
    </source>
</evidence>
<keyword evidence="3" id="KW-0677">Repeat</keyword>
<dbReference type="AlphaFoldDB" id="A0A336LNU4"/>
<feature type="compositionally biased region" description="Acidic residues" evidence="5">
    <location>
        <begin position="52"/>
        <end position="67"/>
    </location>
</feature>
<feature type="compositionally biased region" description="Basic and acidic residues" evidence="5">
    <location>
        <begin position="36"/>
        <end position="51"/>
    </location>
</feature>
<dbReference type="EMBL" id="UFQT01000092">
    <property type="protein sequence ID" value="SSX19600.1"/>
    <property type="molecule type" value="Genomic_DNA"/>
</dbReference>
<evidence type="ECO:0000256" key="5">
    <source>
        <dbReference type="SAM" id="MobiDB-lite"/>
    </source>
</evidence>
<dbReference type="PANTHER" id="PTHR14091">
    <property type="entry name" value="PERIODIC TRYPTOPHAN PROTEIN 1"/>
    <property type="match status" value="1"/>
</dbReference>
<dbReference type="PROSITE" id="PS50294">
    <property type="entry name" value="WD_REPEATS_REGION"/>
    <property type="match status" value="2"/>
</dbReference>
<name>A0A336LNU4_CULSO</name>
<protein>
    <submittedName>
        <fullName evidence="6">CSON015103 protein</fullName>
    </submittedName>
</protein>
<dbReference type="GO" id="GO:0006364">
    <property type="term" value="P:rRNA processing"/>
    <property type="evidence" value="ECO:0007669"/>
    <property type="project" value="InterPro"/>
</dbReference>
<evidence type="ECO:0000256" key="4">
    <source>
        <dbReference type="PROSITE-ProRule" id="PRU00221"/>
    </source>
</evidence>
<dbReference type="InterPro" id="IPR019775">
    <property type="entry name" value="WD40_repeat_CS"/>
</dbReference>
<dbReference type="PRINTS" id="PR00320">
    <property type="entry name" value="GPROTEINBRPT"/>
</dbReference>